<dbReference type="EMBL" id="UINC01027447">
    <property type="protein sequence ID" value="SVB06705.1"/>
    <property type="molecule type" value="Genomic_DNA"/>
</dbReference>
<sequence length="50" mass="5614">MRLPHLALDTENGFEAVFGSSDKSKSLPQTYENHRFTNVLGFFGVEAKKV</sequence>
<evidence type="ECO:0000313" key="1">
    <source>
        <dbReference type="EMBL" id="SVB06705.1"/>
    </source>
</evidence>
<protein>
    <submittedName>
        <fullName evidence="1">Uncharacterized protein</fullName>
    </submittedName>
</protein>
<accession>A0A382AYV3</accession>
<gene>
    <name evidence="1" type="ORF">METZ01_LOCUS159559</name>
</gene>
<name>A0A382AYV3_9ZZZZ</name>
<dbReference type="AlphaFoldDB" id="A0A382AYV3"/>
<proteinExistence type="predicted"/>
<reference evidence="1" key="1">
    <citation type="submission" date="2018-05" db="EMBL/GenBank/DDBJ databases">
        <authorList>
            <person name="Lanie J.A."/>
            <person name="Ng W.-L."/>
            <person name="Kazmierczak K.M."/>
            <person name="Andrzejewski T.M."/>
            <person name="Davidsen T.M."/>
            <person name="Wayne K.J."/>
            <person name="Tettelin H."/>
            <person name="Glass J.I."/>
            <person name="Rusch D."/>
            <person name="Podicherti R."/>
            <person name="Tsui H.-C.T."/>
            <person name="Winkler M.E."/>
        </authorList>
    </citation>
    <scope>NUCLEOTIDE SEQUENCE</scope>
</reference>
<organism evidence="1">
    <name type="scientific">marine metagenome</name>
    <dbReference type="NCBI Taxonomy" id="408172"/>
    <lineage>
        <taxon>unclassified sequences</taxon>
        <taxon>metagenomes</taxon>
        <taxon>ecological metagenomes</taxon>
    </lineage>
</organism>